<reference evidence="8" key="1">
    <citation type="submission" date="2024-02" db="EMBL/GenBank/DDBJ databases">
        <title>Tomenella chthoni gen. nov. sp. nov., a member of the family Jonesiaceae isolated from bat guano.</title>
        <authorList>
            <person name="Miller S.L."/>
            <person name="King J."/>
            <person name="Sankaranarayanan K."/>
            <person name="Lawson P.A."/>
        </authorList>
    </citation>
    <scope>NUCLEOTIDE SEQUENCE</scope>
    <source>
        <strain evidence="8">BS-20</strain>
    </source>
</reference>
<dbReference type="PANTHER" id="PTHR30619">
    <property type="entry name" value="DNA INTERNALIZATION/COMPETENCE PROTEIN COMEC/REC2"/>
    <property type="match status" value="1"/>
</dbReference>
<evidence type="ECO:0000256" key="3">
    <source>
        <dbReference type="ARBA" id="ARBA00022692"/>
    </source>
</evidence>
<dbReference type="InterPro" id="IPR035681">
    <property type="entry name" value="ComA-like_MBL"/>
</dbReference>
<feature type="transmembrane region" description="Helical" evidence="6">
    <location>
        <begin position="382"/>
        <end position="402"/>
    </location>
</feature>
<evidence type="ECO:0000256" key="5">
    <source>
        <dbReference type="ARBA" id="ARBA00023136"/>
    </source>
</evidence>
<dbReference type="Gene3D" id="3.60.15.10">
    <property type="entry name" value="Ribonuclease Z/Hydroxyacylglutathione hydrolase-like"/>
    <property type="match status" value="1"/>
</dbReference>
<evidence type="ECO:0000256" key="2">
    <source>
        <dbReference type="ARBA" id="ARBA00022475"/>
    </source>
</evidence>
<protein>
    <submittedName>
        <fullName evidence="8">ComEC/Rec2 family competence protein</fullName>
    </submittedName>
</protein>
<dbReference type="EMBL" id="CP146203">
    <property type="protein sequence ID" value="XBH20303.1"/>
    <property type="molecule type" value="Genomic_DNA"/>
</dbReference>
<evidence type="ECO:0000256" key="6">
    <source>
        <dbReference type="SAM" id="Phobius"/>
    </source>
</evidence>
<feature type="transmembrane region" description="Helical" evidence="6">
    <location>
        <begin position="479"/>
        <end position="498"/>
    </location>
</feature>
<keyword evidence="2" id="KW-1003">Cell membrane</keyword>
<sequence length="838" mass="89132">MLVYRDLRLIPVALSAWILIAILVGSAAQTVFIWALGLVSAGLAVLMLANFHGRRWSANVVSYTQSAGLSGIIVGLILGVLAGHLLGVQNSSIPQLARGEHRVQVIGKVVSQPKAVNSKRFDSGAYRFVLRVERVVARGQITSANVDIQLMVDALDPVGLPAYGAIIAAAGNLKPTEPGQAQHARMFAEPGLQILTEPQGLNRATNHLRAGLMRRTEPLSAQARGLVPGAGIGDTSAMTEDLSQAMKTTSLTHITAVSGSHFAIIFMVVSASLWFCPRWLRAMLVAVFMVGFVALVHPEPSVQRAAVMCGVMVFATVLGRPSGSLTSWAVAVLVLLIIDPWLARQFGFVLSVLATGGLIVGTAPIAKLLHNDHQPRWWMPKKLALVLAVPVAAQLACAPILILLEPQISMYSVPANLAATPALVPATLGAVGATLVGPLWPWAGNLMVTIASGATWWIAKVAFFFAGLPGASIQWWPGWLGVIILAGVTVAGLALFFAPPRLPSAMARFMVGRLPLRLQQRLAQQPLLLSQLGGPVKTIGVVIGLLATLNVVAWLRPPWLAQLGGTSHFGDQWQVASCDVGQGDALLVNLGGGQALMIDTGPPDAPVAHCLRQFGVDTIAVLFLTHFHVDHTGGLQQLLATTKVRRVVGSPVIDGGEQQDQTRKIESLLDRVGLPLEMGSTAMTGSHGQVTWQVLGPTAQLVERLSAHAVLGGEVQNDSSLVLDVQLGTETTMLFLGDLEMTGQRSLLETLLTRDNPTYDLVKVAHHGSRVQDPALARLLAPELALFSFGKDNSYGHPHQQTVELFSQIGARAWDTARCGSFGVNHTADGWFVVADCP</sequence>
<dbReference type="GO" id="GO:0005886">
    <property type="term" value="C:plasma membrane"/>
    <property type="evidence" value="ECO:0007669"/>
    <property type="project" value="UniProtKB-SubCell"/>
</dbReference>
<dbReference type="InterPro" id="IPR052159">
    <property type="entry name" value="Competence_DNA_uptake"/>
</dbReference>
<feature type="transmembrane region" description="Helical" evidence="6">
    <location>
        <begin position="63"/>
        <end position="86"/>
    </location>
</feature>
<dbReference type="AlphaFoldDB" id="A0AAU7DR69"/>
<feature type="domain" description="Metallo-beta-lactamase" evidence="7">
    <location>
        <begin position="582"/>
        <end position="766"/>
    </location>
</feature>
<evidence type="ECO:0000313" key="8">
    <source>
        <dbReference type="EMBL" id="XBH20303.1"/>
    </source>
</evidence>
<keyword evidence="3 6" id="KW-0812">Transmembrane</keyword>
<keyword evidence="4 6" id="KW-1133">Transmembrane helix</keyword>
<dbReference type="InterPro" id="IPR004477">
    <property type="entry name" value="ComEC_N"/>
</dbReference>
<feature type="transmembrane region" description="Helical" evidence="6">
    <location>
        <begin position="325"/>
        <end position="342"/>
    </location>
</feature>
<proteinExistence type="predicted"/>
<feature type="transmembrane region" description="Helical" evidence="6">
    <location>
        <begin position="279"/>
        <end position="296"/>
    </location>
</feature>
<dbReference type="SUPFAM" id="SSF56281">
    <property type="entry name" value="Metallo-hydrolase/oxidoreductase"/>
    <property type="match status" value="1"/>
</dbReference>
<feature type="transmembrane region" description="Helical" evidence="6">
    <location>
        <begin position="251"/>
        <end position="274"/>
    </location>
</feature>
<gene>
    <name evidence="8" type="ORF">V5R04_08555</name>
</gene>
<dbReference type="InterPro" id="IPR036866">
    <property type="entry name" value="RibonucZ/Hydroxyglut_hydro"/>
</dbReference>
<evidence type="ECO:0000256" key="4">
    <source>
        <dbReference type="ARBA" id="ARBA00022989"/>
    </source>
</evidence>
<comment type="subcellular location">
    <subcellularLocation>
        <location evidence="1">Cell membrane</location>
        <topology evidence="1">Multi-pass membrane protein</topology>
    </subcellularLocation>
</comment>
<dbReference type="SMART" id="SM00849">
    <property type="entry name" value="Lactamase_B"/>
    <property type="match status" value="1"/>
</dbReference>
<feature type="transmembrane region" description="Helical" evidence="6">
    <location>
        <begin position="348"/>
        <end position="370"/>
    </location>
</feature>
<feature type="transmembrane region" description="Helical" evidence="6">
    <location>
        <begin position="454"/>
        <end position="473"/>
    </location>
</feature>
<dbReference type="Pfam" id="PF00753">
    <property type="entry name" value="Lactamase_B"/>
    <property type="match status" value="1"/>
</dbReference>
<dbReference type="Pfam" id="PF03772">
    <property type="entry name" value="Competence"/>
    <property type="match status" value="1"/>
</dbReference>
<dbReference type="NCBIfam" id="TIGR00360">
    <property type="entry name" value="ComEC_N-term"/>
    <property type="match status" value="1"/>
</dbReference>
<accession>A0AAU7DR69</accession>
<evidence type="ECO:0000256" key="1">
    <source>
        <dbReference type="ARBA" id="ARBA00004651"/>
    </source>
</evidence>
<dbReference type="InterPro" id="IPR001279">
    <property type="entry name" value="Metallo-B-lactamas"/>
</dbReference>
<name>A0AAU7DR69_9MICO</name>
<evidence type="ECO:0000259" key="7">
    <source>
        <dbReference type="SMART" id="SM00849"/>
    </source>
</evidence>
<organism evidence="8">
    <name type="scientific">Jonesiaceae bacterium BS-20</name>
    <dbReference type="NCBI Taxonomy" id="3120821"/>
    <lineage>
        <taxon>Bacteria</taxon>
        <taxon>Bacillati</taxon>
        <taxon>Actinomycetota</taxon>
        <taxon>Actinomycetes</taxon>
        <taxon>Micrococcales</taxon>
        <taxon>Jonesiaceae</taxon>
    </lineage>
</organism>
<keyword evidence="5 6" id="KW-0472">Membrane</keyword>
<feature type="transmembrane region" description="Helical" evidence="6">
    <location>
        <begin position="7"/>
        <end position="25"/>
    </location>
</feature>
<feature type="transmembrane region" description="Helical" evidence="6">
    <location>
        <begin position="31"/>
        <end position="51"/>
    </location>
</feature>
<dbReference type="CDD" id="cd07731">
    <property type="entry name" value="ComA-like_MBL-fold"/>
    <property type="match status" value="1"/>
</dbReference>
<feature type="transmembrane region" description="Helical" evidence="6">
    <location>
        <begin position="422"/>
        <end position="442"/>
    </location>
</feature>
<dbReference type="PANTHER" id="PTHR30619:SF1">
    <property type="entry name" value="RECOMBINATION PROTEIN 2"/>
    <property type="match status" value="1"/>
</dbReference>